<dbReference type="InterPro" id="IPR035976">
    <property type="entry name" value="Sushi/SCR/CCP_sf"/>
</dbReference>
<dbReference type="InterPro" id="IPR000436">
    <property type="entry name" value="Sushi_SCR_CCP_dom"/>
</dbReference>
<sequence length="162" mass="18073">MPSFVIFLLATTQLNQSQRTCPRPTIKFPAYYTNYCGGLFPGQTCGVGCVTGYSLVGASKLRCNENYLFDIFHGCNISPVIAEGCLTPLIQFGWWNGGCTNKMINQTCELNCYDGHITTAKNDVAITKYTILCQNDLTFNKSINCIRHTGFFSHFSLFEDTD</sequence>
<organism evidence="3 4">
    <name type="scientific">Bonamia ostreae</name>
    <dbReference type="NCBI Taxonomy" id="126728"/>
    <lineage>
        <taxon>Eukaryota</taxon>
        <taxon>Sar</taxon>
        <taxon>Rhizaria</taxon>
        <taxon>Endomyxa</taxon>
        <taxon>Ascetosporea</taxon>
        <taxon>Haplosporida</taxon>
        <taxon>Bonamia</taxon>
    </lineage>
</organism>
<proteinExistence type="predicted"/>
<dbReference type="Proteomes" id="UP001439008">
    <property type="component" value="Unassembled WGS sequence"/>
</dbReference>
<dbReference type="EMBL" id="JBDODL010001623">
    <property type="protein sequence ID" value="MES1921678.1"/>
    <property type="molecule type" value="Genomic_DNA"/>
</dbReference>
<name>A0ABV2APT7_9EUKA</name>
<gene>
    <name evidence="3" type="ORF">MHBO_003209</name>
</gene>
<dbReference type="CDD" id="cd00033">
    <property type="entry name" value="CCP"/>
    <property type="match status" value="1"/>
</dbReference>
<evidence type="ECO:0000256" key="1">
    <source>
        <dbReference type="ARBA" id="ARBA00023157"/>
    </source>
</evidence>
<dbReference type="Gene3D" id="2.10.70.10">
    <property type="entry name" value="Complement Module, domain 1"/>
    <property type="match status" value="1"/>
</dbReference>
<comment type="caution">
    <text evidence="3">The sequence shown here is derived from an EMBL/GenBank/DDBJ whole genome shotgun (WGS) entry which is preliminary data.</text>
</comment>
<reference evidence="3 4" key="1">
    <citation type="journal article" date="2024" name="BMC Biol.">
        <title>Comparative genomics of Ascetosporea gives new insight into the evolutionary basis for animal parasitism in Rhizaria.</title>
        <authorList>
            <person name="Hiltunen Thoren M."/>
            <person name="Onut-Brannstrom I."/>
            <person name="Alfjorden A."/>
            <person name="Peckova H."/>
            <person name="Swords F."/>
            <person name="Hooper C."/>
            <person name="Holzer A.S."/>
            <person name="Bass D."/>
            <person name="Burki F."/>
        </authorList>
    </citation>
    <scope>NUCLEOTIDE SEQUENCE [LARGE SCALE GENOMIC DNA]</scope>
    <source>
        <strain evidence="3">20-A016</strain>
    </source>
</reference>
<keyword evidence="4" id="KW-1185">Reference proteome</keyword>
<keyword evidence="1" id="KW-1015">Disulfide bond</keyword>
<evidence type="ECO:0000313" key="3">
    <source>
        <dbReference type="EMBL" id="MES1921678.1"/>
    </source>
</evidence>
<evidence type="ECO:0000313" key="4">
    <source>
        <dbReference type="Proteomes" id="UP001439008"/>
    </source>
</evidence>
<evidence type="ECO:0000256" key="2">
    <source>
        <dbReference type="SAM" id="SignalP"/>
    </source>
</evidence>
<accession>A0ABV2APT7</accession>
<dbReference type="SUPFAM" id="SSF57535">
    <property type="entry name" value="Complement control module/SCR domain"/>
    <property type="match status" value="1"/>
</dbReference>
<protein>
    <submittedName>
        <fullName evidence="3">Uncharacterized protein</fullName>
    </submittedName>
</protein>
<feature type="chain" id="PRO_5046318087" evidence="2">
    <location>
        <begin position="18"/>
        <end position="162"/>
    </location>
</feature>
<keyword evidence="2" id="KW-0732">Signal</keyword>
<feature type="signal peptide" evidence="2">
    <location>
        <begin position="1"/>
        <end position="17"/>
    </location>
</feature>